<keyword evidence="2" id="KW-1185">Reference proteome</keyword>
<proteinExistence type="predicted"/>
<comment type="caution">
    <text evidence="1">The sequence shown here is derived from an EMBL/GenBank/DDBJ whole genome shotgun (WGS) entry which is preliminary data.</text>
</comment>
<organism evidence="1 2">
    <name type="scientific">Gossypium armourianum</name>
    <dbReference type="NCBI Taxonomy" id="34283"/>
    <lineage>
        <taxon>Eukaryota</taxon>
        <taxon>Viridiplantae</taxon>
        <taxon>Streptophyta</taxon>
        <taxon>Embryophyta</taxon>
        <taxon>Tracheophyta</taxon>
        <taxon>Spermatophyta</taxon>
        <taxon>Magnoliopsida</taxon>
        <taxon>eudicotyledons</taxon>
        <taxon>Gunneridae</taxon>
        <taxon>Pentapetalae</taxon>
        <taxon>rosids</taxon>
        <taxon>malvids</taxon>
        <taxon>Malvales</taxon>
        <taxon>Malvaceae</taxon>
        <taxon>Malvoideae</taxon>
        <taxon>Gossypium</taxon>
    </lineage>
</organism>
<dbReference type="Proteomes" id="UP000593575">
    <property type="component" value="Unassembled WGS sequence"/>
</dbReference>
<sequence>MYKLPKNFNQQSMKFSVLVNSKSSSKKL</sequence>
<evidence type="ECO:0000313" key="2">
    <source>
        <dbReference type="Proteomes" id="UP000593575"/>
    </source>
</evidence>
<accession>A0A7J9II90</accession>
<dbReference type="AlphaFoldDB" id="A0A7J9II90"/>
<gene>
    <name evidence="1" type="ORF">Goarm_018677</name>
</gene>
<protein>
    <submittedName>
        <fullName evidence="1">Uncharacterized protein</fullName>
    </submittedName>
</protein>
<name>A0A7J9II90_9ROSI</name>
<dbReference type="EMBL" id="JABFAE010000001">
    <property type="protein sequence ID" value="MBA0821840.1"/>
    <property type="molecule type" value="Genomic_DNA"/>
</dbReference>
<reference evidence="1 2" key="1">
    <citation type="journal article" date="2019" name="Genome Biol. Evol.">
        <title>Insights into the evolution of the New World diploid cottons (Gossypium, subgenus Houzingenia) based on genome sequencing.</title>
        <authorList>
            <person name="Grover C.E."/>
            <person name="Arick M.A. 2nd"/>
            <person name="Thrash A."/>
            <person name="Conover J.L."/>
            <person name="Sanders W.S."/>
            <person name="Peterson D.G."/>
            <person name="Frelichowski J.E."/>
            <person name="Scheffler J.A."/>
            <person name="Scheffler B.E."/>
            <person name="Wendel J.F."/>
        </authorList>
    </citation>
    <scope>NUCLEOTIDE SEQUENCE [LARGE SCALE GENOMIC DNA]</scope>
    <source>
        <strain evidence="1">6</strain>
        <tissue evidence="1">Leaf</tissue>
    </source>
</reference>
<evidence type="ECO:0000313" key="1">
    <source>
        <dbReference type="EMBL" id="MBA0821840.1"/>
    </source>
</evidence>